<comment type="caution">
    <text evidence="2">The sequence shown here is derived from an EMBL/GenBank/DDBJ whole genome shotgun (WGS) entry which is preliminary data.</text>
</comment>
<accession>A0ABW1MI08</accession>
<feature type="domain" description="DUF397" evidence="1">
    <location>
        <begin position="5"/>
        <end position="57"/>
    </location>
</feature>
<sequence length="61" mass="6477">MSDELAWYKSSYSDDEGGACVEVAEHAARVYVRDSKEPLGPRLAIAPAAWAAFVAYAAGGE</sequence>
<proteinExistence type="predicted"/>
<name>A0ABW1MI08_9ACTN</name>
<dbReference type="Proteomes" id="UP001596139">
    <property type="component" value="Unassembled WGS sequence"/>
</dbReference>
<keyword evidence="3" id="KW-1185">Reference proteome</keyword>
<protein>
    <submittedName>
        <fullName evidence="2">DUF397 domain-containing protein</fullName>
    </submittedName>
</protein>
<organism evidence="2 3">
    <name type="scientific">Streptomyces ochraceiscleroticus</name>
    <dbReference type="NCBI Taxonomy" id="47761"/>
    <lineage>
        <taxon>Bacteria</taxon>
        <taxon>Bacillati</taxon>
        <taxon>Actinomycetota</taxon>
        <taxon>Actinomycetes</taxon>
        <taxon>Kitasatosporales</taxon>
        <taxon>Streptomycetaceae</taxon>
        <taxon>Streptomyces</taxon>
    </lineage>
</organism>
<evidence type="ECO:0000313" key="3">
    <source>
        <dbReference type="Proteomes" id="UP001596139"/>
    </source>
</evidence>
<dbReference type="RefSeq" id="WP_031059803.1">
    <property type="nucleotide sequence ID" value="NZ_JBHSPX010000003.1"/>
</dbReference>
<dbReference type="EMBL" id="JBHSPX010000003">
    <property type="protein sequence ID" value="MFC6062692.1"/>
    <property type="molecule type" value="Genomic_DNA"/>
</dbReference>
<dbReference type="InterPro" id="IPR007278">
    <property type="entry name" value="DUF397"/>
</dbReference>
<gene>
    <name evidence="2" type="ORF">ACFP4F_09020</name>
</gene>
<dbReference type="Pfam" id="PF04149">
    <property type="entry name" value="DUF397"/>
    <property type="match status" value="1"/>
</dbReference>
<reference evidence="3" key="1">
    <citation type="journal article" date="2019" name="Int. J. Syst. Evol. Microbiol.">
        <title>The Global Catalogue of Microorganisms (GCM) 10K type strain sequencing project: providing services to taxonomists for standard genome sequencing and annotation.</title>
        <authorList>
            <consortium name="The Broad Institute Genomics Platform"/>
            <consortium name="The Broad Institute Genome Sequencing Center for Infectious Disease"/>
            <person name="Wu L."/>
            <person name="Ma J."/>
        </authorList>
    </citation>
    <scope>NUCLEOTIDE SEQUENCE [LARGE SCALE GENOMIC DNA]</scope>
    <source>
        <strain evidence="3">CGMCC 1.15180</strain>
    </source>
</reference>
<evidence type="ECO:0000259" key="1">
    <source>
        <dbReference type="Pfam" id="PF04149"/>
    </source>
</evidence>
<evidence type="ECO:0000313" key="2">
    <source>
        <dbReference type="EMBL" id="MFC6062692.1"/>
    </source>
</evidence>